<dbReference type="AlphaFoldDB" id="A0A2G5T2Q4"/>
<feature type="region of interest" description="Disordered" evidence="1">
    <location>
        <begin position="138"/>
        <end position="163"/>
    </location>
</feature>
<dbReference type="Gene3D" id="2.60.98.50">
    <property type="match status" value="1"/>
</dbReference>
<dbReference type="Proteomes" id="UP000230233">
    <property type="component" value="Chromosome X"/>
</dbReference>
<organism evidence="4 5">
    <name type="scientific">Caenorhabditis nigoni</name>
    <dbReference type="NCBI Taxonomy" id="1611254"/>
    <lineage>
        <taxon>Eukaryota</taxon>
        <taxon>Metazoa</taxon>
        <taxon>Ecdysozoa</taxon>
        <taxon>Nematoda</taxon>
        <taxon>Chromadorea</taxon>
        <taxon>Rhabditida</taxon>
        <taxon>Rhabditina</taxon>
        <taxon>Rhabditomorpha</taxon>
        <taxon>Rhabditoidea</taxon>
        <taxon>Rhabditidae</taxon>
        <taxon>Peloderinae</taxon>
        <taxon>Caenorhabditis</taxon>
    </lineage>
</organism>
<evidence type="ECO:0000259" key="3">
    <source>
        <dbReference type="Pfam" id="PF07245"/>
    </source>
</evidence>
<feature type="transmembrane region" description="Helical" evidence="2">
    <location>
        <begin position="754"/>
        <end position="776"/>
    </location>
</feature>
<protein>
    <recommendedName>
        <fullName evidence="3">Phlebovirus glycoprotein G2 fusion domain-containing protein</fullName>
    </recommendedName>
</protein>
<keyword evidence="2" id="KW-1133">Transmembrane helix</keyword>
<proteinExistence type="predicted"/>
<keyword evidence="5" id="KW-1185">Reference proteome</keyword>
<dbReference type="STRING" id="1611254.A0A2G5T2Q4"/>
<feature type="domain" description="Phlebovirus glycoprotein G2 fusion" evidence="3">
    <location>
        <begin position="286"/>
        <end position="615"/>
    </location>
</feature>
<evidence type="ECO:0000256" key="2">
    <source>
        <dbReference type="SAM" id="Phobius"/>
    </source>
</evidence>
<gene>
    <name evidence="4" type="primary">Cnig_chr_X.g26429</name>
    <name evidence="4" type="ORF">B9Z55_026429</name>
</gene>
<feature type="transmembrane region" description="Helical" evidence="2">
    <location>
        <begin position="209"/>
        <end position="229"/>
    </location>
</feature>
<evidence type="ECO:0000313" key="5">
    <source>
        <dbReference type="Proteomes" id="UP000230233"/>
    </source>
</evidence>
<keyword evidence="2" id="KW-0472">Membrane</keyword>
<dbReference type="EMBL" id="PDUG01000006">
    <property type="protein sequence ID" value="PIC21675.1"/>
    <property type="molecule type" value="Genomic_DNA"/>
</dbReference>
<dbReference type="Gene3D" id="2.60.40.3770">
    <property type="match status" value="1"/>
</dbReference>
<feature type="transmembrane region" description="Helical" evidence="2">
    <location>
        <begin position="168"/>
        <end position="189"/>
    </location>
</feature>
<sequence length="799" mass="88290">MNYKIFRNLSTWYSDFLTLLEAAKCPAAKCPAAKCLAAKCPAAKCLAAKCLAAKCRGCEMSGCEMSGSQQSARATSDQLSVGDVVMVEDDGPQVNWPLARIDELGSRAAKLFVPRTGKTVERPFKKIYQLEVDKPRVEPKKPSVTTPIASTYTGPTTRARSRSLPGPLSSITLVAMVAMALLLPTASAFPMPNIDSSNPDSMFSQFAHLLAYGFLIIIVAVGLHVLLAIFQCSRQLFYIIQCVTFGWVSVVLWFCEKICGRRRSRSNSEVLLLLFMISLPQSIYMCNNIAHINAEEKACYEHINATQCHINSVSIINVRANGSTSCLEIQHVADKDSKPLLTLKITANALVSYCQKRTVYYSRDFRLTHEYLRRCDSAGSCSADKCGKIAHDEDIEEISQTAKSHPGYTNCAPGCGGWHCSCGWWDPSCLFYRYYALPTSNDIYEIFQCPVWSTRLRITVEIGPSKITTELVPGVKYDLPNRNISITATTIHTPPLQVHSATFISAFATGSNSSRWTSFTFTPLSAPGTPAKGFTGEMQCSTRKDAEDFNCQFDRSLCKCVGFSTLVNCQCRNEKMQDHRQTNQLPTKGIHHQVQKINAQVATLAVQDTVVSLHVEIRNATIARMTSVQACIAKQSGELDGCYSCLQGGYAPISCVSKKPMKAIVDCGTITTSFDCGPFGQSNQLQLPSNQPGVHLNCSIDCGTRTFLTIEGELAGLQAYDNNSTYYASPYQRVIESSLEFGNFVMDVFGKLTVWLRFPLFILGMAVALVSMPYLLRCFVSRKIQSKRQLILLQRSKYM</sequence>
<name>A0A2G5T2Q4_9PELO</name>
<feature type="transmembrane region" description="Helical" evidence="2">
    <location>
        <begin position="236"/>
        <end position="254"/>
    </location>
</feature>
<feature type="compositionally biased region" description="Polar residues" evidence="1">
    <location>
        <begin position="143"/>
        <end position="158"/>
    </location>
</feature>
<accession>A0A2G5T2Q4</accession>
<keyword evidence="2" id="KW-0812">Transmembrane</keyword>
<comment type="caution">
    <text evidence="4">The sequence shown here is derived from an EMBL/GenBank/DDBJ whole genome shotgun (WGS) entry which is preliminary data.</text>
</comment>
<reference evidence="5" key="1">
    <citation type="submission" date="2017-10" db="EMBL/GenBank/DDBJ databases">
        <title>Rapid genome shrinkage in a self-fertile nematode reveals novel sperm competition proteins.</title>
        <authorList>
            <person name="Yin D."/>
            <person name="Schwarz E.M."/>
            <person name="Thomas C.G."/>
            <person name="Felde R.L."/>
            <person name="Korf I.F."/>
            <person name="Cutter A.D."/>
            <person name="Schartner C.M."/>
            <person name="Ralston E.J."/>
            <person name="Meyer B.J."/>
            <person name="Haag E.S."/>
        </authorList>
    </citation>
    <scope>NUCLEOTIDE SEQUENCE [LARGE SCALE GENOMIC DNA]</scope>
    <source>
        <strain evidence="5">JU1422</strain>
    </source>
</reference>
<evidence type="ECO:0000256" key="1">
    <source>
        <dbReference type="SAM" id="MobiDB-lite"/>
    </source>
</evidence>
<evidence type="ECO:0000313" key="4">
    <source>
        <dbReference type="EMBL" id="PIC21675.1"/>
    </source>
</evidence>
<dbReference type="OrthoDB" id="5877595at2759"/>
<dbReference type="Pfam" id="PF07245">
    <property type="entry name" value="Phlebovirus_G2"/>
    <property type="match status" value="1"/>
</dbReference>
<dbReference type="InterPro" id="IPR009878">
    <property type="entry name" value="Phlebovirus_G2_fusion"/>
</dbReference>